<dbReference type="InterPro" id="IPR011650">
    <property type="entry name" value="Peptidase_M20_dimer"/>
</dbReference>
<keyword evidence="2" id="KW-0378">Hydrolase</keyword>
<dbReference type="InterPro" id="IPR036264">
    <property type="entry name" value="Bact_exopeptidase_dim_dom"/>
</dbReference>
<name>A0A5B9E965_9BACT</name>
<feature type="active site" description="Proton acceptor" evidence="3">
    <location>
        <position position="135"/>
    </location>
</feature>
<dbReference type="Pfam" id="PF01546">
    <property type="entry name" value="Peptidase_M20"/>
    <property type="match status" value="1"/>
</dbReference>
<dbReference type="GO" id="GO:0016787">
    <property type="term" value="F:hydrolase activity"/>
    <property type="evidence" value="ECO:0007669"/>
    <property type="project" value="UniProtKB-KW"/>
</dbReference>
<dbReference type="EMBL" id="CP042806">
    <property type="protein sequence ID" value="QEE27140.1"/>
    <property type="molecule type" value="Genomic_DNA"/>
</dbReference>
<dbReference type="PANTHER" id="PTHR43808">
    <property type="entry name" value="ACETYLORNITHINE DEACETYLASE"/>
    <property type="match status" value="1"/>
</dbReference>
<evidence type="ECO:0000313" key="6">
    <source>
        <dbReference type="Proteomes" id="UP000321820"/>
    </source>
</evidence>
<organism evidence="5 6">
    <name type="scientific">Terriglobus albidus</name>
    <dbReference type="NCBI Taxonomy" id="1592106"/>
    <lineage>
        <taxon>Bacteria</taxon>
        <taxon>Pseudomonadati</taxon>
        <taxon>Acidobacteriota</taxon>
        <taxon>Terriglobia</taxon>
        <taxon>Terriglobales</taxon>
        <taxon>Acidobacteriaceae</taxon>
        <taxon>Terriglobus</taxon>
    </lineage>
</organism>
<dbReference type="Gene3D" id="3.40.630.10">
    <property type="entry name" value="Zn peptidases"/>
    <property type="match status" value="1"/>
</dbReference>
<dbReference type="InterPro" id="IPR002933">
    <property type="entry name" value="Peptidase_M20"/>
</dbReference>
<dbReference type="OrthoDB" id="9783294at2"/>
<evidence type="ECO:0000256" key="3">
    <source>
        <dbReference type="PIRSR" id="PIRSR037238-1"/>
    </source>
</evidence>
<dbReference type="PIRSF" id="PIRSF037238">
    <property type="entry name" value="Carboxypeptidase_G2"/>
    <property type="match status" value="1"/>
</dbReference>
<dbReference type="RefSeq" id="WP_147646334.1">
    <property type="nucleotide sequence ID" value="NZ_CP042806.1"/>
</dbReference>
<dbReference type="Proteomes" id="UP000321820">
    <property type="component" value="Chromosome"/>
</dbReference>
<dbReference type="GO" id="GO:0046872">
    <property type="term" value="F:metal ion binding"/>
    <property type="evidence" value="ECO:0007669"/>
    <property type="project" value="UniProtKB-KW"/>
</dbReference>
<dbReference type="PANTHER" id="PTHR43808:SF9">
    <property type="entry name" value="BLL0789 PROTEIN"/>
    <property type="match status" value="1"/>
</dbReference>
<dbReference type="SUPFAM" id="SSF55031">
    <property type="entry name" value="Bacterial exopeptidase dimerisation domain"/>
    <property type="match status" value="1"/>
</dbReference>
<evidence type="ECO:0000259" key="4">
    <source>
        <dbReference type="Pfam" id="PF07687"/>
    </source>
</evidence>
<dbReference type="InterPro" id="IPR017150">
    <property type="entry name" value="Pept_M20_glutamate_carboxypep"/>
</dbReference>
<sequence length="366" mass="39403">MTVDVARVIVQTRKLVEIESPSDDKAAVDRCNDTLLELAAALQPQIKRHRQKQHGDLLELRFGAKRKGRRPVVLLGHLDTVWPIGTLKTMPWRQTATHLYGPGVLDMKLGVAMALEALRSAPLQRELVLLLVSDEEIGSPISRPITEKIAQTAEAVFVLEPAQAPNWAYKTQRKGIGNYRIAVTGVSAHAGVDPEKGHSATLELSRQLLKIAEFNDVKRGVTLNAGVISGGTKSNVIAAEAWAEIDLRIPTVRDGERIDRKLRALKAVDKACTLSVTGGINRPPMERSAGTVRLYRQAKKLAAGLGFSLDEAATGGGSDGNFTAPFAPTLDGMGAVGIGAHAVHEQIEIAHIALRTELLAQMVASC</sequence>
<dbReference type="SUPFAM" id="SSF53187">
    <property type="entry name" value="Zn-dependent exopeptidases"/>
    <property type="match status" value="1"/>
</dbReference>
<protein>
    <submittedName>
        <fullName evidence="5">M20 family metallopeptidase</fullName>
    </submittedName>
</protein>
<evidence type="ECO:0000313" key="5">
    <source>
        <dbReference type="EMBL" id="QEE27140.1"/>
    </source>
</evidence>
<reference evidence="5 6" key="1">
    <citation type="submission" date="2019-08" db="EMBL/GenBank/DDBJ databases">
        <title>Complete genome sequence of Terriglobus albidus strain ORNL.</title>
        <authorList>
            <person name="Podar M."/>
        </authorList>
    </citation>
    <scope>NUCLEOTIDE SEQUENCE [LARGE SCALE GENOMIC DNA]</scope>
    <source>
        <strain evidence="5 6">ORNL</strain>
    </source>
</reference>
<dbReference type="KEGG" id="talb:FTW19_03380"/>
<dbReference type="Gene3D" id="3.30.70.360">
    <property type="match status" value="1"/>
</dbReference>
<feature type="active site" evidence="3">
    <location>
        <position position="79"/>
    </location>
</feature>
<accession>A0A5B9E965</accession>
<keyword evidence="6" id="KW-1185">Reference proteome</keyword>
<evidence type="ECO:0000256" key="1">
    <source>
        <dbReference type="ARBA" id="ARBA00022723"/>
    </source>
</evidence>
<dbReference type="Pfam" id="PF07687">
    <property type="entry name" value="M20_dimer"/>
    <property type="match status" value="1"/>
</dbReference>
<evidence type="ECO:0000256" key="2">
    <source>
        <dbReference type="ARBA" id="ARBA00022801"/>
    </source>
</evidence>
<proteinExistence type="predicted"/>
<gene>
    <name evidence="5" type="ORF">FTW19_03380</name>
</gene>
<dbReference type="CDD" id="cd03885">
    <property type="entry name" value="M20_CPDG2"/>
    <property type="match status" value="1"/>
</dbReference>
<feature type="domain" description="Peptidase M20 dimerisation" evidence="4">
    <location>
        <begin position="172"/>
        <end position="264"/>
    </location>
</feature>
<dbReference type="InterPro" id="IPR050072">
    <property type="entry name" value="Peptidase_M20A"/>
</dbReference>
<dbReference type="AlphaFoldDB" id="A0A5B9E965"/>
<keyword evidence="1" id="KW-0479">Metal-binding</keyword>